<accession>A0ABD0TGE3</accession>
<dbReference type="AlphaFoldDB" id="A0ABD0TGE3"/>
<comment type="caution">
    <text evidence="1">The sequence shown here is derived from an EMBL/GenBank/DDBJ whole genome shotgun (WGS) entry which is preliminary data.</text>
</comment>
<organism evidence="1 2">
    <name type="scientific">Loxostege sticticalis</name>
    <name type="common">Beet webworm moth</name>
    <dbReference type="NCBI Taxonomy" id="481309"/>
    <lineage>
        <taxon>Eukaryota</taxon>
        <taxon>Metazoa</taxon>
        <taxon>Ecdysozoa</taxon>
        <taxon>Arthropoda</taxon>
        <taxon>Hexapoda</taxon>
        <taxon>Insecta</taxon>
        <taxon>Pterygota</taxon>
        <taxon>Neoptera</taxon>
        <taxon>Endopterygota</taxon>
        <taxon>Lepidoptera</taxon>
        <taxon>Glossata</taxon>
        <taxon>Ditrysia</taxon>
        <taxon>Pyraloidea</taxon>
        <taxon>Crambidae</taxon>
        <taxon>Pyraustinae</taxon>
        <taxon>Loxostege</taxon>
    </lineage>
</organism>
<name>A0ABD0TGE3_LOXSC</name>
<sequence length="243" mass="27298">MSEYLWGIGQLVNDPSPHLISVIHRHIFKKQEQIYTATTSNHHQDNPPVNIASSSSKSIGNKAHDSGCVTISTSKKICELPSVKSESIQVGGVTRRRHVLTQTHGSVSKKLSRTTSVQPDVHVYRSTAGCHACIPKKDAETNTERHKVCKKHRQVFAALSQWSNFTNRARDTGSGFLVQIKSTVMNLIDALKLEKIQTIPPYRPHEKEILKLFRSASYDDITVHRNKSMIEKQKNKAIKIDVT</sequence>
<dbReference type="EMBL" id="JBEDNZ010000005">
    <property type="protein sequence ID" value="KAL0842147.1"/>
    <property type="molecule type" value="Genomic_DNA"/>
</dbReference>
<proteinExistence type="predicted"/>
<reference evidence="1 2" key="1">
    <citation type="submission" date="2024-06" db="EMBL/GenBank/DDBJ databases">
        <title>A chromosome-level genome assembly of beet webworm, Loxostege sticticalis.</title>
        <authorList>
            <person name="Zhang Y."/>
        </authorList>
    </citation>
    <scope>NUCLEOTIDE SEQUENCE [LARGE SCALE GENOMIC DNA]</scope>
    <source>
        <strain evidence="1">AQ028</strain>
        <tissue evidence="1">Male pupae</tissue>
    </source>
</reference>
<dbReference type="Proteomes" id="UP001549921">
    <property type="component" value="Unassembled WGS sequence"/>
</dbReference>
<evidence type="ECO:0000313" key="1">
    <source>
        <dbReference type="EMBL" id="KAL0842147.1"/>
    </source>
</evidence>
<gene>
    <name evidence="1" type="ORF">ABMA28_014323</name>
</gene>
<protein>
    <submittedName>
        <fullName evidence="1">Uncharacterized protein</fullName>
    </submittedName>
</protein>
<evidence type="ECO:0000313" key="2">
    <source>
        <dbReference type="Proteomes" id="UP001549921"/>
    </source>
</evidence>